<dbReference type="HOGENOM" id="CLU_1253581_0_0_2"/>
<dbReference type="eggNOG" id="arCOG04261">
    <property type="taxonomic scope" value="Archaea"/>
</dbReference>
<dbReference type="InParanoid" id="G0ECB6"/>
<dbReference type="OrthoDB" id="33752at2157"/>
<dbReference type="RefSeq" id="WP_014027163.1">
    <property type="nucleotide sequence ID" value="NC_015931.1"/>
</dbReference>
<sequence length="268" mass="29592">MTVIVGLSVAQRLSIGVKERVLEFLARYGERGYAVLRAAVEATLGSNGRHGVRLGDFNYREVVAKLRSYGLEYNPSNLLSILEREYAVIETSYKSSNQHWWRFLDLEAVIEALDEYERGASPQPPQNGDVEGGVEEPVEADAGMSSVAGLDIGGEIDDPQLEVVRAQIAALDPQGLLRTLRMLASKPRLTSQDRRLFAKIAFEDLEMVASVLEKARMYPDVFAEEIRMLESVLRLASLVARKLMSGGSSGSVARVGIRERLAPRLTGR</sequence>
<dbReference type="GeneID" id="25394869"/>
<dbReference type="KEGG" id="pfm:Pyrfu_1629"/>
<keyword evidence="2" id="KW-1185">Reference proteome</keyword>
<protein>
    <submittedName>
        <fullName evidence="1">Uncharacterized protein</fullName>
    </submittedName>
</protein>
<reference evidence="1 2" key="1">
    <citation type="journal article" date="2011" name="Stand. Genomic Sci.">
        <title>Complete genome sequence of the hyperthermophilic chemolithoautotroph Pyrolobus fumarii type strain (1A).</title>
        <authorList>
            <person name="Anderson I."/>
            <person name="Goker M."/>
            <person name="Nolan M."/>
            <person name="Lucas S."/>
            <person name="Hammon N."/>
            <person name="Deshpande S."/>
            <person name="Cheng J.F."/>
            <person name="Tapia R."/>
            <person name="Han C."/>
            <person name="Goodwin L."/>
            <person name="Pitluck S."/>
            <person name="Huntemann M."/>
            <person name="Liolios K."/>
            <person name="Ivanova N."/>
            <person name="Pagani I."/>
            <person name="Mavromatis K."/>
            <person name="Ovchinikova G."/>
            <person name="Pati A."/>
            <person name="Chen A."/>
            <person name="Palaniappan K."/>
            <person name="Land M."/>
            <person name="Hauser L."/>
            <person name="Brambilla E.M."/>
            <person name="Huber H."/>
            <person name="Yasawong M."/>
            <person name="Rohde M."/>
            <person name="Spring S."/>
            <person name="Abt B."/>
            <person name="Sikorski J."/>
            <person name="Wirth R."/>
            <person name="Detter J.C."/>
            <person name="Woyke T."/>
            <person name="Bristow J."/>
            <person name="Eisen J.A."/>
            <person name="Markowitz V."/>
            <person name="Hugenholtz P."/>
            <person name="Kyrpides N.C."/>
            <person name="Klenk H.P."/>
            <person name="Lapidus A."/>
        </authorList>
    </citation>
    <scope>NUCLEOTIDE SEQUENCE [LARGE SCALE GENOMIC DNA]</scope>
    <source>
        <strain evidence="2">DSM 11204 / 1A</strain>
    </source>
</reference>
<dbReference type="Proteomes" id="UP000001037">
    <property type="component" value="Chromosome"/>
</dbReference>
<accession>G0ECB6</accession>
<evidence type="ECO:0000313" key="1">
    <source>
        <dbReference type="EMBL" id="AEM39486.1"/>
    </source>
</evidence>
<name>G0ECB6_PYRF1</name>
<dbReference type="STRING" id="694429.Pyrfu_1629"/>
<proteinExistence type="predicted"/>
<gene>
    <name evidence="1" type="ordered locus">Pyrfu_1629</name>
</gene>
<dbReference type="EMBL" id="CP002838">
    <property type="protein sequence ID" value="AEM39486.1"/>
    <property type="molecule type" value="Genomic_DNA"/>
</dbReference>
<dbReference type="AlphaFoldDB" id="G0ECB6"/>
<organism evidence="1 2">
    <name type="scientific">Pyrolobus fumarii (strain DSM 11204 / 1A)</name>
    <dbReference type="NCBI Taxonomy" id="694429"/>
    <lineage>
        <taxon>Archaea</taxon>
        <taxon>Thermoproteota</taxon>
        <taxon>Thermoprotei</taxon>
        <taxon>Desulfurococcales</taxon>
        <taxon>Pyrodictiaceae</taxon>
        <taxon>Pyrolobus</taxon>
    </lineage>
</organism>
<evidence type="ECO:0000313" key="2">
    <source>
        <dbReference type="Proteomes" id="UP000001037"/>
    </source>
</evidence>